<proteinExistence type="predicted"/>
<dbReference type="Pfam" id="PF07508">
    <property type="entry name" value="Recombinase"/>
    <property type="match status" value="1"/>
</dbReference>
<dbReference type="PANTHER" id="PTHR30461:SF2">
    <property type="entry name" value="SERINE RECOMBINASE PINE-RELATED"/>
    <property type="match status" value="1"/>
</dbReference>
<keyword evidence="7" id="KW-1185">Reference proteome</keyword>
<keyword evidence="2" id="KW-0233">DNA recombination</keyword>
<dbReference type="SMART" id="SM00857">
    <property type="entry name" value="Resolvase"/>
    <property type="match status" value="1"/>
</dbReference>
<dbReference type="PROSITE" id="PS51737">
    <property type="entry name" value="RECOMBINASE_DNA_BIND"/>
    <property type="match status" value="1"/>
</dbReference>
<keyword evidence="3" id="KW-0175">Coiled coil</keyword>
<dbReference type="SUPFAM" id="SSF53041">
    <property type="entry name" value="Resolvase-like"/>
    <property type="match status" value="1"/>
</dbReference>
<name>A0ABS7ZMG4_9GAMM</name>
<dbReference type="PROSITE" id="PS51736">
    <property type="entry name" value="RECOMBINASES_3"/>
    <property type="match status" value="1"/>
</dbReference>
<dbReference type="InterPro" id="IPR050639">
    <property type="entry name" value="SSR_resolvase"/>
</dbReference>
<organism evidence="6 7">
    <name type="scientific">Thalassolituus marinus</name>
    <dbReference type="NCBI Taxonomy" id="671053"/>
    <lineage>
        <taxon>Bacteria</taxon>
        <taxon>Pseudomonadati</taxon>
        <taxon>Pseudomonadota</taxon>
        <taxon>Gammaproteobacteria</taxon>
        <taxon>Oceanospirillales</taxon>
        <taxon>Oceanospirillaceae</taxon>
        <taxon>Thalassolituus</taxon>
    </lineage>
</organism>
<evidence type="ECO:0000256" key="3">
    <source>
        <dbReference type="SAM" id="Coils"/>
    </source>
</evidence>
<dbReference type="CDD" id="cd00338">
    <property type="entry name" value="Ser_Recombinase"/>
    <property type="match status" value="1"/>
</dbReference>
<reference evidence="6 7" key="1">
    <citation type="submission" date="2020-12" db="EMBL/GenBank/DDBJ databases">
        <title>Novel Thalassolituus-related marine hydrocarbonoclastic bacteria mediated algae-derived hydrocarbons mineralization in twilight zone of the northern South China Sea.</title>
        <authorList>
            <person name="Dong C."/>
        </authorList>
    </citation>
    <scope>NUCLEOTIDE SEQUENCE [LARGE SCALE GENOMIC DNA]</scope>
    <source>
        <strain evidence="6 7">IMCC1826</strain>
    </source>
</reference>
<dbReference type="InterPro" id="IPR011109">
    <property type="entry name" value="DNA_bind_recombinase_dom"/>
</dbReference>
<keyword evidence="1" id="KW-0238">DNA-binding</keyword>
<evidence type="ECO:0000256" key="2">
    <source>
        <dbReference type="ARBA" id="ARBA00023172"/>
    </source>
</evidence>
<gene>
    <name evidence="6" type="ORF">I9W95_04710</name>
</gene>
<dbReference type="Gene3D" id="3.90.1750.20">
    <property type="entry name" value="Putative Large Serine Recombinase, Chain B, Domain 2"/>
    <property type="match status" value="1"/>
</dbReference>
<dbReference type="InterPro" id="IPR038109">
    <property type="entry name" value="DNA_bind_recomb_sf"/>
</dbReference>
<feature type="coiled-coil region" evidence="3">
    <location>
        <begin position="375"/>
        <end position="444"/>
    </location>
</feature>
<dbReference type="Gene3D" id="3.40.50.1390">
    <property type="entry name" value="Resolvase, N-terminal catalytic domain"/>
    <property type="match status" value="1"/>
</dbReference>
<dbReference type="RefSeq" id="WP_225672376.1">
    <property type="nucleotide sequence ID" value="NZ_JAEDAH010000020.1"/>
</dbReference>
<dbReference type="InterPro" id="IPR036162">
    <property type="entry name" value="Resolvase-like_N_sf"/>
</dbReference>
<feature type="domain" description="Resolvase/invertase-type recombinase catalytic" evidence="4">
    <location>
        <begin position="3"/>
        <end position="164"/>
    </location>
</feature>
<dbReference type="Proteomes" id="UP000714380">
    <property type="component" value="Unassembled WGS sequence"/>
</dbReference>
<feature type="domain" description="Recombinase" evidence="5">
    <location>
        <begin position="179"/>
        <end position="290"/>
    </location>
</feature>
<accession>A0ABS7ZMG4</accession>
<evidence type="ECO:0000259" key="5">
    <source>
        <dbReference type="PROSITE" id="PS51737"/>
    </source>
</evidence>
<evidence type="ECO:0000313" key="6">
    <source>
        <dbReference type="EMBL" id="MCA6062906.1"/>
    </source>
</evidence>
<dbReference type="InterPro" id="IPR006119">
    <property type="entry name" value="Resolv_N"/>
</dbReference>
<comment type="caution">
    <text evidence="6">The sequence shown here is derived from an EMBL/GenBank/DDBJ whole genome shotgun (WGS) entry which is preliminary data.</text>
</comment>
<protein>
    <submittedName>
        <fullName evidence="6">Recombinase family protein</fullName>
    </submittedName>
</protein>
<dbReference type="PANTHER" id="PTHR30461">
    <property type="entry name" value="DNA-INVERTASE FROM LAMBDOID PROPHAGE"/>
    <property type="match status" value="1"/>
</dbReference>
<sequence>MRRLYSYIRFSTPEQAAGSSTTRQTEFAERYAAENGLYLDTSLTLRDEGLSAYHQNHIKQGALGAFLRAIENGQVEPGSLLVIEALDRLSRAEPIEAQALLYQIINAGITVVTASDGKHYDRTSLKSNPMDLVYSLLVMIRAHEESETKAKRVSASIRIACENWISGKVRTHIRNGRAPEWLEETGNDAPPLFRVIPERVEALRLAIEMYLSGQGAGAIVKKLNREKITYTGRPLLSSHLYKVIQAKTLMGIKEISVKGETYLLHDYYPAVLNQTEFDKLQAAKGNRPRASTSTIPGVITGQAICYCGYCGANMSGINMQSRARADGSISDGHRRLICASQSLRQDCPVGGSCSLAVVERALLTYCRDHLTLHELDSDNTVKTKLQTELAKAEAELAEIGKKSARLTEALLETDEPPLTIMRTMRELEKRQGELTAQCKQLGSELRTLQSNSSAKLLKEWSNVVANVTSLDYEARNTARSLCGRTFERVDVFIKGMEANTHGAQAKVAMSLGSRLGKDGTKKPLIDLVLRFKGGAVRLLRINPNNGKWVAQVDF</sequence>
<evidence type="ECO:0000259" key="4">
    <source>
        <dbReference type="PROSITE" id="PS51736"/>
    </source>
</evidence>
<evidence type="ECO:0000256" key="1">
    <source>
        <dbReference type="ARBA" id="ARBA00023125"/>
    </source>
</evidence>
<dbReference type="Pfam" id="PF00239">
    <property type="entry name" value="Resolvase"/>
    <property type="match status" value="1"/>
</dbReference>
<dbReference type="EMBL" id="JAEDAH010000020">
    <property type="protein sequence ID" value="MCA6062906.1"/>
    <property type="molecule type" value="Genomic_DNA"/>
</dbReference>
<evidence type="ECO:0000313" key="7">
    <source>
        <dbReference type="Proteomes" id="UP000714380"/>
    </source>
</evidence>